<gene>
    <name evidence="1" type="ordered locus">Lebu_1099</name>
</gene>
<protein>
    <submittedName>
        <fullName evidence="1">CRISPR-associated protein DxTHG motif protein</fullName>
    </submittedName>
</protein>
<dbReference type="OrthoDB" id="9777703at2"/>
<dbReference type="KEGG" id="lba:Lebu_1099"/>
<dbReference type="AlphaFoldDB" id="C7NA15"/>
<name>C7NA15_LEPBD</name>
<keyword evidence="2" id="KW-1185">Reference proteome</keyword>
<evidence type="ECO:0000313" key="1">
    <source>
        <dbReference type="EMBL" id="ACV38996.1"/>
    </source>
</evidence>
<dbReference type="InterPro" id="IPR013383">
    <property type="entry name" value="CRISPR-assoc_prot_DxTHG_CS"/>
</dbReference>
<dbReference type="NCBIfam" id="TIGR02549">
    <property type="entry name" value="CRISPR_DxTHG"/>
    <property type="match status" value="1"/>
</dbReference>
<dbReference type="HOGENOM" id="CLU_025124_2_0_0"/>
<dbReference type="InterPro" id="IPR011742">
    <property type="entry name" value="CRISPR-assoc_prot_TM1812"/>
</dbReference>
<dbReference type="eggNOG" id="ENOG5032T2T">
    <property type="taxonomic scope" value="Bacteria"/>
</dbReference>
<organism evidence="1 2">
    <name type="scientific">Leptotrichia buccalis (strain ATCC 14201 / DSM 1135 / JCM 12969 / NCTC 10249 / C-1013-b)</name>
    <dbReference type="NCBI Taxonomy" id="523794"/>
    <lineage>
        <taxon>Bacteria</taxon>
        <taxon>Fusobacteriati</taxon>
        <taxon>Fusobacteriota</taxon>
        <taxon>Fusobacteriia</taxon>
        <taxon>Fusobacteriales</taxon>
        <taxon>Leptotrichiaceae</taxon>
        <taxon>Leptotrichia</taxon>
    </lineage>
</organism>
<dbReference type="EMBL" id="CP001685">
    <property type="protein sequence ID" value="ACV38996.1"/>
    <property type="molecule type" value="Genomic_DNA"/>
</dbReference>
<dbReference type="Proteomes" id="UP000001910">
    <property type="component" value="Chromosome"/>
</dbReference>
<sequence>MAKILIAGLGKGMIDIHSNERDYRKANYRIKNEDLKTYKIYKDEYFVTAVLEKHYEIDKTIYIGTAGSMWDKLYVHYCEKNKITIDEEYKKELRSITEKANKNTEVNLIDADKFNSKFSNVEIIVTKYGMDADEIFENFSEIMKIINSLNINDEIYLDITHSFRSNAMWMFLVMNYITDVIDKNIKIKTITYGMLEEMDDDIDDEGNLIKVASVINLKPFYDLMKWIKGANAFKEYGNSYEFLDMLTNEELKNSMEEFSNSMNMNYIGNIKENIEKINKIEEIIKTLDGPAKLLLPDILERFAENFGKEQNTFEMLLNLAEWHYNQKRYSMSFVNIVEAIYTFAGKILGIEDINKGKDKLREWINGINEENRVNYKKLSEKEIENRIELSKIFENFRIIRNNISHTLENKAKMQDIISKISKNIQKLREIFKMEYSNKILQSKNLQSQSTYTYLEKLAEEGKFIEIGRIISNGIYDFLFKELNVQKSGENKNVVKNWLDNKKENFEQKLKKEQLSMLMKLFLEVKNNSINITEIEIIKKIRHLQNILMNKVFIEAFKNKTLSNKIISEVKKEVNIVANKEDRKILIFKSIINEDEKTELIKKFKIKKIRKLTAETEKEWKNLENDNNKEKNIKRFKKIIEENIEPGDVLLINGETGITFDIVGWAKETGIIAIYEFKKEEDNFLTKTEFREY</sequence>
<reference evidence="1 2" key="1">
    <citation type="journal article" date="2009" name="Stand. Genomic Sci.">
        <title>Complete genome sequence of Leptotrichia buccalis type strain (C-1013-b).</title>
        <authorList>
            <person name="Ivanova N."/>
            <person name="Gronow S."/>
            <person name="Lapidus A."/>
            <person name="Copeland A."/>
            <person name="Glavina Del Rio T."/>
            <person name="Nolan M."/>
            <person name="Lucas S."/>
            <person name="Chen F."/>
            <person name="Tice H."/>
            <person name="Cheng J.F."/>
            <person name="Saunders E."/>
            <person name="Bruce D."/>
            <person name="Goodwin L."/>
            <person name="Brettin T."/>
            <person name="Detter J.C."/>
            <person name="Han C."/>
            <person name="Pitluck S."/>
            <person name="Mikhailova N."/>
            <person name="Pati A."/>
            <person name="Mavrommatis K."/>
            <person name="Chen A."/>
            <person name="Palaniappan K."/>
            <person name="Land M."/>
            <person name="Hauser L."/>
            <person name="Chang Y.J."/>
            <person name="Jeffries C.D."/>
            <person name="Chain P."/>
            <person name="Rohde C."/>
            <person name="Goker M."/>
            <person name="Bristow J."/>
            <person name="Eisen J.A."/>
            <person name="Markowitz V."/>
            <person name="Hugenholtz P."/>
            <person name="Kyrpides N.C."/>
            <person name="Klenk H.P."/>
        </authorList>
    </citation>
    <scope>NUCLEOTIDE SEQUENCE [LARGE SCALE GENOMIC DNA]</scope>
    <source>
        <strain evidence="2">ATCC 14201 / DSM 1135 / JCM 12969 / NCTC 10249 / C-1013-b</strain>
    </source>
</reference>
<dbReference type="STRING" id="523794.Lebu_1099"/>
<dbReference type="NCBIfam" id="TIGR02221">
    <property type="entry name" value="cas_TM1812"/>
    <property type="match status" value="1"/>
</dbReference>
<dbReference type="RefSeq" id="WP_015769341.1">
    <property type="nucleotide sequence ID" value="NC_013192.1"/>
</dbReference>
<evidence type="ECO:0000313" key="2">
    <source>
        <dbReference type="Proteomes" id="UP000001910"/>
    </source>
</evidence>
<proteinExistence type="predicted"/>
<accession>C7NA15</accession>